<evidence type="ECO:0000313" key="9">
    <source>
        <dbReference type="EMBL" id="SEC11963.1"/>
    </source>
</evidence>
<gene>
    <name evidence="9" type="ORF">SAMN05443244_2702</name>
</gene>
<evidence type="ECO:0000256" key="4">
    <source>
        <dbReference type="ARBA" id="ARBA00023125"/>
    </source>
</evidence>
<sequence length="209" mass="24333">MRNESDIRDEAGMIASILAGETQLYHELIRPYERSVYLMALTYMKNESDAEDVAQEAFLKAYRNLASFRSEARFSTWLISITLNEARSRLRKQATVRVESLDELMDDSSKASPAMLRDWREIPSEAIERGEVRQLLQQAVADLPEIYRRVFLLREVQEFSVIETAEALQISVPSVKVRLHRARMMLQRQLTPELRAATSKSKRRWLPWS</sequence>
<evidence type="ECO:0000259" key="7">
    <source>
        <dbReference type="Pfam" id="PF04542"/>
    </source>
</evidence>
<dbReference type="Pfam" id="PF04542">
    <property type="entry name" value="Sigma70_r2"/>
    <property type="match status" value="1"/>
</dbReference>
<keyword evidence="5 6" id="KW-0804">Transcription</keyword>
<dbReference type="InterPro" id="IPR007627">
    <property type="entry name" value="RNA_pol_sigma70_r2"/>
</dbReference>
<evidence type="ECO:0000256" key="1">
    <source>
        <dbReference type="ARBA" id="ARBA00010641"/>
    </source>
</evidence>
<dbReference type="InterPro" id="IPR039425">
    <property type="entry name" value="RNA_pol_sigma-70-like"/>
</dbReference>
<dbReference type="Gene3D" id="1.10.1740.10">
    <property type="match status" value="1"/>
</dbReference>
<dbReference type="Proteomes" id="UP000182409">
    <property type="component" value="Unassembled WGS sequence"/>
</dbReference>
<dbReference type="InterPro" id="IPR014284">
    <property type="entry name" value="RNA_pol_sigma-70_dom"/>
</dbReference>
<evidence type="ECO:0000256" key="6">
    <source>
        <dbReference type="RuleBase" id="RU000716"/>
    </source>
</evidence>
<dbReference type="InterPro" id="IPR013324">
    <property type="entry name" value="RNA_pol_sigma_r3/r4-like"/>
</dbReference>
<dbReference type="CDD" id="cd06171">
    <property type="entry name" value="Sigma70_r4"/>
    <property type="match status" value="1"/>
</dbReference>
<dbReference type="SUPFAM" id="SSF88659">
    <property type="entry name" value="Sigma3 and sigma4 domains of RNA polymerase sigma factors"/>
    <property type="match status" value="1"/>
</dbReference>
<keyword evidence="3 6" id="KW-0731">Sigma factor</keyword>
<accession>A0A1H4PX53</accession>
<feature type="domain" description="RNA polymerase sigma-70 region 2" evidence="7">
    <location>
        <begin position="28"/>
        <end position="94"/>
    </location>
</feature>
<evidence type="ECO:0000259" key="8">
    <source>
        <dbReference type="Pfam" id="PF08281"/>
    </source>
</evidence>
<evidence type="ECO:0000256" key="2">
    <source>
        <dbReference type="ARBA" id="ARBA00023015"/>
    </source>
</evidence>
<dbReference type="Pfam" id="PF08281">
    <property type="entry name" value="Sigma70_r4_2"/>
    <property type="match status" value="1"/>
</dbReference>
<dbReference type="AlphaFoldDB" id="A0A1H4PX53"/>
<keyword evidence="4 6" id="KW-0238">DNA-binding</keyword>
<protein>
    <recommendedName>
        <fullName evidence="6">RNA polymerase sigma factor</fullName>
    </recommendedName>
</protein>
<reference evidence="9 10" key="1">
    <citation type="submission" date="2016-10" db="EMBL/GenBank/DDBJ databases">
        <authorList>
            <person name="de Groot N.N."/>
        </authorList>
    </citation>
    <scope>NUCLEOTIDE SEQUENCE [LARGE SCALE GENOMIC DNA]</scope>
    <source>
        <strain evidence="9 10">AB35.6</strain>
    </source>
</reference>
<feature type="domain" description="RNA polymerase sigma factor 70 region 4 type 2" evidence="8">
    <location>
        <begin position="134"/>
        <end position="186"/>
    </location>
</feature>
<dbReference type="InterPro" id="IPR036388">
    <property type="entry name" value="WH-like_DNA-bd_sf"/>
</dbReference>
<dbReference type="PROSITE" id="PS01063">
    <property type="entry name" value="SIGMA70_ECF"/>
    <property type="match status" value="1"/>
</dbReference>
<name>A0A1H4PX53_9BACT</name>
<dbReference type="OrthoDB" id="9784984at2"/>
<dbReference type="SUPFAM" id="SSF88946">
    <property type="entry name" value="Sigma2 domain of RNA polymerase sigma factors"/>
    <property type="match status" value="1"/>
</dbReference>
<evidence type="ECO:0000313" key="10">
    <source>
        <dbReference type="Proteomes" id="UP000182409"/>
    </source>
</evidence>
<dbReference type="GO" id="GO:0003677">
    <property type="term" value="F:DNA binding"/>
    <property type="evidence" value="ECO:0007669"/>
    <property type="project" value="UniProtKB-KW"/>
</dbReference>
<dbReference type="GO" id="GO:0016987">
    <property type="term" value="F:sigma factor activity"/>
    <property type="evidence" value="ECO:0007669"/>
    <property type="project" value="UniProtKB-KW"/>
</dbReference>
<dbReference type="PANTHER" id="PTHR43133:SF51">
    <property type="entry name" value="RNA POLYMERASE SIGMA FACTOR"/>
    <property type="match status" value="1"/>
</dbReference>
<dbReference type="NCBIfam" id="TIGR02937">
    <property type="entry name" value="sigma70-ECF"/>
    <property type="match status" value="1"/>
</dbReference>
<dbReference type="InterPro" id="IPR000838">
    <property type="entry name" value="RNA_pol_sigma70_ECF_CS"/>
</dbReference>
<organism evidence="9 10">
    <name type="scientific">Terriglobus roseus</name>
    <dbReference type="NCBI Taxonomy" id="392734"/>
    <lineage>
        <taxon>Bacteria</taxon>
        <taxon>Pseudomonadati</taxon>
        <taxon>Acidobacteriota</taxon>
        <taxon>Terriglobia</taxon>
        <taxon>Terriglobales</taxon>
        <taxon>Acidobacteriaceae</taxon>
        <taxon>Terriglobus</taxon>
    </lineage>
</organism>
<evidence type="ECO:0000256" key="5">
    <source>
        <dbReference type="ARBA" id="ARBA00023163"/>
    </source>
</evidence>
<evidence type="ECO:0000256" key="3">
    <source>
        <dbReference type="ARBA" id="ARBA00023082"/>
    </source>
</evidence>
<comment type="similarity">
    <text evidence="1 6">Belongs to the sigma-70 factor family. ECF subfamily.</text>
</comment>
<dbReference type="Gene3D" id="1.10.10.10">
    <property type="entry name" value="Winged helix-like DNA-binding domain superfamily/Winged helix DNA-binding domain"/>
    <property type="match status" value="1"/>
</dbReference>
<dbReference type="RefSeq" id="WP_074654516.1">
    <property type="nucleotide sequence ID" value="NZ_FNSD01000001.1"/>
</dbReference>
<dbReference type="InterPro" id="IPR013325">
    <property type="entry name" value="RNA_pol_sigma_r2"/>
</dbReference>
<proteinExistence type="inferred from homology"/>
<keyword evidence="2 6" id="KW-0805">Transcription regulation</keyword>
<dbReference type="EMBL" id="FNSD01000001">
    <property type="protein sequence ID" value="SEC11963.1"/>
    <property type="molecule type" value="Genomic_DNA"/>
</dbReference>
<dbReference type="InterPro" id="IPR013249">
    <property type="entry name" value="RNA_pol_sigma70_r4_t2"/>
</dbReference>
<dbReference type="PANTHER" id="PTHR43133">
    <property type="entry name" value="RNA POLYMERASE ECF-TYPE SIGMA FACTO"/>
    <property type="match status" value="1"/>
</dbReference>
<dbReference type="GO" id="GO:0006352">
    <property type="term" value="P:DNA-templated transcription initiation"/>
    <property type="evidence" value="ECO:0007669"/>
    <property type="project" value="InterPro"/>
</dbReference>